<evidence type="ECO:0000256" key="3">
    <source>
        <dbReference type="ARBA" id="ARBA00023125"/>
    </source>
</evidence>
<evidence type="ECO:0000256" key="1">
    <source>
        <dbReference type="ARBA" id="ARBA00009437"/>
    </source>
</evidence>
<evidence type="ECO:0000313" key="6">
    <source>
        <dbReference type="EMBL" id="GBH31479.1"/>
    </source>
</evidence>
<evidence type="ECO:0000256" key="4">
    <source>
        <dbReference type="ARBA" id="ARBA00023163"/>
    </source>
</evidence>
<proteinExistence type="inferred from homology"/>
<dbReference type="PANTHER" id="PTHR30537:SF5">
    <property type="entry name" value="HTH-TYPE TRANSCRIPTIONAL ACTIVATOR TTDR-RELATED"/>
    <property type="match status" value="1"/>
</dbReference>
<dbReference type="PANTHER" id="PTHR30537">
    <property type="entry name" value="HTH-TYPE TRANSCRIPTIONAL REGULATOR"/>
    <property type="match status" value="1"/>
</dbReference>
<dbReference type="InterPro" id="IPR005119">
    <property type="entry name" value="LysR_subst-bd"/>
</dbReference>
<dbReference type="PRINTS" id="PR00039">
    <property type="entry name" value="HTHLYSR"/>
</dbReference>
<accession>A0A401J4A7</accession>
<dbReference type="SUPFAM" id="SSF53850">
    <property type="entry name" value="Periplasmic binding protein-like II"/>
    <property type="match status" value="1"/>
</dbReference>
<gene>
    <name evidence="6" type="ORF">MBESOW_P2735</name>
</gene>
<organism evidence="6 7">
    <name type="scientific">Sphingobium xenophagum</name>
    <dbReference type="NCBI Taxonomy" id="121428"/>
    <lineage>
        <taxon>Bacteria</taxon>
        <taxon>Pseudomonadati</taxon>
        <taxon>Pseudomonadota</taxon>
        <taxon>Alphaproteobacteria</taxon>
        <taxon>Sphingomonadales</taxon>
        <taxon>Sphingomonadaceae</taxon>
        <taxon>Sphingobium</taxon>
    </lineage>
</organism>
<keyword evidence="2" id="KW-0805">Transcription regulation</keyword>
<evidence type="ECO:0000259" key="5">
    <source>
        <dbReference type="PROSITE" id="PS50931"/>
    </source>
</evidence>
<dbReference type="InterPro" id="IPR058163">
    <property type="entry name" value="LysR-type_TF_proteobact-type"/>
</dbReference>
<dbReference type="PROSITE" id="PS50931">
    <property type="entry name" value="HTH_LYSR"/>
    <property type="match status" value="1"/>
</dbReference>
<dbReference type="GO" id="GO:0003700">
    <property type="term" value="F:DNA-binding transcription factor activity"/>
    <property type="evidence" value="ECO:0007669"/>
    <property type="project" value="InterPro"/>
</dbReference>
<comment type="similarity">
    <text evidence="1">Belongs to the LysR transcriptional regulatory family.</text>
</comment>
<feature type="domain" description="HTH lysR-type" evidence="5">
    <location>
        <begin position="69"/>
        <end position="126"/>
    </location>
</feature>
<name>A0A401J4A7_SPHXE</name>
<dbReference type="FunFam" id="1.10.10.10:FF:000001">
    <property type="entry name" value="LysR family transcriptional regulator"/>
    <property type="match status" value="1"/>
</dbReference>
<keyword evidence="7" id="KW-1185">Reference proteome</keyword>
<dbReference type="InterPro" id="IPR000847">
    <property type="entry name" value="LysR_HTH_N"/>
</dbReference>
<dbReference type="AlphaFoldDB" id="A0A401J4A7"/>
<dbReference type="SUPFAM" id="SSF46785">
    <property type="entry name" value="Winged helix' DNA-binding domain"/>
    <property type="match status" value="1"/>
</dbReference>
<dbReference type="EMBL" id="BBQY01000016">
    <property type="protein sequence ID" value="GBH31479.1"/>
    <property type="molecule type" value="Genomic_DNA"/>
</dbReference>
<evidence type="ECO:0000256" key="2">
    <source>
        <dbReference type="ARBA" id="ARBA00023015"/>
    </source>
</evidence>
<dbReference type="GO" id="GO:0043565">
    <property type="term" value="F:sequence-specific DNA binding"/>
    <property type="evidence" value="ECO:0007669"/>
    <property type="project" value="TreeGrafter"/>
</dbReference>
<dbReference type="Proteomes" id="UP000290975">
    <property type="component" value="Unassembled WGS sequence"/>
</dbReference>
<reference evidence="6 7" key="1">
    <citation type="submission" date="2014-12" db="EMBL/GenBank/DDBJ databases">
        <title>Whole genome sequencing of Sphingobium xenophagum OW59.</title>
        <authorList>
            <person name="Ohta Y."/>
            <person name="Nishi S."/>
            <person name="Hatada Y."/>
        </authorList>
    </citation>
    <scope>NUCLEOTIDE SEQUENCE [LARGE SCALE GENOMIC DNA]</scope>
    <source>
        <strain evidence="6 7">OW59</strain>
    </source>
</reference>
<keyword evidence="3" id="KW-0238">DNA-binding</keyword>
<dbReference type="Gene3D" id="3.40.190.290">
    <property type="match status" value="1"/>
</dbReference>
<dbReference type="Pfam" id="PF00126">
    <property type="entry name" value="HTH_1"/>
    <property type="match status" value="1"/>
</dbReference>
<dbReference type="Pfam" id="PF03466">
    <property type="entry name" value="LysR_substrate"/>
    <property type="match status" value="1"/>
</dbReference>
<sequence length="362" mass="39487">MVAGIQPAMIGMTQRREGAALDTVCGMRVHILAFPNIDRTSGLLSANLVIRIVSETRSIETDCFPMRLPDFEAWAMFAAVVEHRSFTDAARALSVSKATVSKAVTRLEEHLDTSLFNRTSRRLALTESGKRLADHAHRILAEGQAAEEAAREETADLSGVVRLGAPMSFGLLRIAPLIARFTQEHPLVDIDLHLSDAHIDLIEMGLDATIRIADMPDSSLRARRLADVDIHVVASPAYLAARGRPMHPSDLSGHDCFCYSNVTTPDVWRFAGPGQQNVVVQVRSRLTVNSGDAMLPALRAGVGIARLPDFIVGEALASGELEEVLVDWRAPPFGLHLVTPPSRLRPARVDALLDFITRHHGC</sequence>
<dbReference type="CDD" id="cd08422">
    <property type="entry name" value="PBP2_CrgA_like"/>
    <property type="match status" value="1"/>
</dbReference>
<protein>
    <recommendedName>
        <fullName evidence="5">HTH lysR-type domain-containing protein</fullName>
    </recommendedName>
</protein>
<comment type="caution">
    <text evidence="6">The sequence shown here is derived from an EMBL/GenBank/DDBJ whole genome shotgun (WGS) entry which is preliminary data.</text>
</comment>
<dbReference type="InterPro" id="IPR036388">
    <property type="entry name" value="WH-like_DNA-bd_sf"/>
</dbReference>
<dbReference type="InterPro" id="IPR036390">
    <property type="entry name" value="WH_DNA-bd_sf"/>
</dbReference>
<dbReference type="Gene3D" id="1.10.10.10">
    <property type="entry name" value="Winged helix-like DNA-binding domain superfamily/Winged helix DNA-binding domain"/>
    <property type="match status" value="1"/>
</dbReference>
<evidence type="ECO:0000313" key="7">
    <source>
        <dbReference type="Proteomes" id="UP000290975"/>
    </source>
</evidence>
<dbReference type="STRING" id="1192759.GCA_000277525_01668"/>
<dbReference type="GO" id="GO:0006351">
    <property type="term" value="P:DNA-templated transcription"/>
    <property type="evidence" value="ECO:0007669"/>
    <property type="project" value="TreeGrafter"/>
</dbReference>
<keyword evidence="4" id="KW-0804">Transcription</keyword>